<evidence type="ECO:0000256" key="5">
    <source>
        <dbReference type="ARBA" id="ARBA00022771"/>
    </source>
</evidence>
<comment type="similarity">
    <text evidence="2">Belongs to the FLZ family.</text>
</comment>
<sequence>MLGKLQAESFRFPNTMLPEKENTDPNLNKKGTVKKTHFSSSLPPKKYDPGSEVVLKSSPLDKFENFKEELRELLKGTNQATPPQVFIKGRHVGGAEEVMRMMDQENKGDSRAPPPPPSVSGRVEVEVVVVVVVVVVVIRVGGRGRAQENAKMVGLSVVLEKQSSGEVINKTTMFINTKASHLNYPLPPFLQQCFLCNRKLLPGNDIYMYKGDKGFCSEECRCWQIFMDEEESLKKDKYCSFASTISSSTSSSSSSASHCRRRRHRRQAARDGGNGFAYRVMK</sequence>
<dbReference type="InterPro" id="IPR036249">
    <property type="entry name" value="Thioredoxin-like_sf"/>
</dbReference>
<reference evidence="9" key="1">
    <citation type="submission" date="2019-09" db="EMBL/GenBank/DDBJ databases">
        <title>Draft genome information of white flower Hibiscus syriacus.</title>
        <authorList>
            <person name="Kim Y.-M."/>
        </authorList>
    </citation>
    <scope>NUCLEOTIDE SEQUENCE [LARGE SCALE GENOMIC DNA]</scope>
    <source>
        <strain evidence="9">YM2019G1</strain>
    </source>
</reference>
<keyword evidence="4" id="KW-0479">Metal-binding</keyword>
<evidence type="ECO:0000313" key="10">
    <source>
        <dbReference type="Proteomes" id="UP000436088"/>
    </source>
</evidence>
<dbReference type="Pfam" id="PF04570">
    <property type="entry name" value="zf-FLZ"/>
    <property type="match status" value="1"/>
</dbReference>
<evidence type="ECO:0000256" key="7">
    <source>
        <dbReference type="SAM" id="MobiDB-lite"/>
    </source>
</evidence>
<dbReference type="GO" id="GO:0008270">
    <property type="term" value="F:zinc ion binding"/>
    <property type="evidence" value="ECO:0007669"/>
    <property type="project" value="UniProtKB-KW"/>
</dbReference>
<evidence type="ECO:0000256" key="3">
    <source>
        <dbReference type="ARBA" id="ARBA00022490"/>
    </source>
</evidence>
<keyword evidence="5" id="KW-0862">Zinc</keyword>
<keyword evidence="3" id="KW-0963">Cytoplasm</keyword>
<feature type="compositionally biased region" description="Basic residues" evidence="7">
    <location>
        <begin position="258"/>
        <end position="267"/>
    </location>
</feature>
<gene>
    <name evidence="9" type="ORF">F3Y22_tig00004198pilonHSYRG00003</name>
</gene>
<feature type="zinc finger region" description="FLZ-type" evidence="6">
    <location>
        <begin position="188"/>
        <end position="232"/>
    </location>
</feature>
<dbReference type="Proteomes" id="UP000436088">
    <property type="component" value="Unassembled WGS sequence"/>
</dbReference>
<proteinExistence type="inferred from homology"/>
<evidence type="ECO:0000256" key="2">
    <source>
        <dbReference type="ARBA" id="ARBA00009374"/>
    </source>
</evidence>
<evidence type="ECO:0000256" key="1">
    <source>
        <dbReference type="ARBA" id="ARBA00004496"/>
    </source>
</evidence>
<keyword evidence="10" id="KW-1185">Reference proteome</keyword>
<organism evidence="9 10">
    <name type="scientific">Hibiscus syriacus</name>
    <name type="common">Rose of Sharon</name>
    <dbReference type="NCBI Taxonomy" id="106335"/>
    <lineage>
        <taxon>Eukaryota</taxon>
        <taxon>Viridiplantae</taxon>
        <taxon>Streptophyta</taxon>
        <taxon>Embryophyta</taxon>
        <taxon>Tracheophyta</taxon>
        <taxon>Spermatophyta</taxon>
        <taxon>Magnoliopsida</taxon>
        <taxon>eudicotyledons</taxon>
        <taxon>Gunneridae</taxon>
        <taxon>Pentapetalae</taxon>
        <taxon>rosids</taxon>
        <taxon>malvids</taxon>
        <taxon>Malvales</taxon>
        <taxon>Malvaceae</taxon>
        <taxon>Malvoideae</taxon>
        <taxon>Hibiscus</taxon>
    </lineage>
</organism>
<feature type="domain" description="FLZ-type" evidence="8">
    <location>
        <begin position="188"/>
        <end position="232"/>
    </location>
</feature>
<evidence type="ECO:0000259" key="8">
    <source>
        <dbReference type="PROSITE" id="PS51795"/>
    </source>
</evidence>
<evidence type="ECO:0000256" key="6">
    <source>
        <dbReference type="PROSITE-ProRule" id="PRU01131"/>
    </source>
</evidence>
<dbReference type="PANTHER" id="PTHR33059:SF84">
    <property type="entry name" value="FCS-LIKE ZINC FINGER 15"/>
    <property type="match status" value="1"/>
</dbReference>
<dbReference type="SUPFAM" id="SSF52833">
    <property type="entry name" value="Thioredoxin-like"/>
    <property type="match status" value="1"/>
</dbReference>
<keyword evidence="5" id="KW-0863">Zinc-finger</keyword>
<dbReference type="PROSITE" id="PS51354">
    <property type="entry name" value="GLUTAREDOXIN_2"/>
    <property type="match status" value="1"/>
</dbReference>
<comment type="caution">
    <text evidence="9">The sequence shown here is derived from an EMBL/GenBank/DDBJ whole genome shotgun (WGS) entry which is preliminary data.</text>
</comment>
<name>A0A6A3CHE8_HIBSY</name>
<feature type="region of interest" description="Disordered" evidence="7">
    <location>
        <begin position="244"/>
        <end position="274"/>
    </location>
</feature>
<feature type="region of interest" description="Disordered" evidence="7">
    <location>
        <begin position="1"/>
        <end position="53"/>
    </location>
</feature>
<feature type="compositionally biased region" description="Low complexity" evidence="7">
    <location>
        <begin position="244"/>
        <end position="257"/>
    </location>
</feature>
<protein>
    <recommendedName>
        <fullName evidence="8">FLZ-type domain-containing protein</fullName>
    </recommendedName>
</protein>
<dbReference type="PROSITE" id="PS51795">
    <property type="entry name" value="ZF_FLZ"/>
    <property type="match status" value="1"/>
</dbReference>
<dbReference type="PANTHER" id="PTHR33059">
    <property type="entry name" value="FCS-LIKE ZINC FINGER 5"/>
    <property type="match status" value="1"/>
</dbReference>
<dbReference type="AlphaFoldDB" id="A0A6A3CHE8"/>
<dbReference type="Gene3D" id="3.40.30.10">
    <property type="entry name" value="Glutaredoxin"/>
    <property type="match status" value="1"/>
</dbReference>
<evidence type="ECO:0000313" key="9">
    <source>
        <dbReference type="EMBL" id="KAE8728583.1"/>
    </source>
</evidence>
<dbReference type="EMBL" id="VEPZ02000254">
    <property type="protein sequence ID" value="KAE8728583.1"/>
    <property type="molecule type" value="Genomic_DNA"/>
</dbReference>
<evidence type="ECO:0000256" key="4">
    <source>
        <dbReference type="ARBA" id="ARBA00022723"/>
    </source>
</evidence>
<dbReference type="InterPro" id="IPR007650">
    <property type="entry name" value="Zf-FLZ_dom"/>
</dbReference>
<comment type="subcellular location">
    <subcellularLocation>
        <location evidence="1">Cytoplasm</location>
    </subcellularLocation>
</comment>
<accession>A0A6A3CHE8</accession>
<dbReference type="GO" id="GO:0005737">
    <property type="term" value="C:cytoplasm"/>
    <property type="evidence" value="ECO:0007669"/>
    <property type="project" value="UniProtKB-SubCell"/>
</dbReference>